<dbReference type="Gene3D" id="3.90.1580.10">
    <property type="entry name" value="paralog of FGE (formylglycine-generating enzyme)"/>
    <property type="match status" value="1"/>
</dbReference>
<dbReference type="InterPro" id="IPR051043">
    <property type="entry name" value="Sulfatase_Mod_Factor_Kinase"/>
</dbReference>
<proteinExistence type="predicted"/>
<organism evidence="2 3">
    <name type="scientific">Segatella hominis</name>
    <dbReference type="NCBI Taxonomy" id="2518605"/>
    <lineage>
        <taxon>Bacteria</taxon>
        <taxon>Pseudomonadati</taxon>
        <taxon>Bacteroidota</taxon>
        <taxon>Bacteroidia</taxon>
        <taxon>Bacteroidales</taxon>
        <taxon>Prevotellaceae</taxon>
        <taxon>Segatella</taxon>
    </lineage>
</organism>
<dbReference type="InterPro" id="IPR005532">
    <property type="entry name" value="SUMF_dom"/>
</dbReference>
<dbReference type="PANTHER" id="PTHR23150">
    <property type="entry name" value="SULFATASE MODIFYING FACTOR 1, 2"/>
    <property type="match status" value="1"/>
</dbReference>
<dbReference type="InterPro" id="IPR016187">
    <property type="entry name" value="CTDL_fold"/>
</dbReference>
<gene>
    <name evidence="2" type="ORF">EXN75_09605</name>
</gene>
<dbReference type="AlphaFoldDB" id="A0A4Y8VH33"/>
<dbReference type="InterPro" id="IPR042095">
    <property type="entry name" value="SUMF_sf"/>
</dbReference>
<evidence type="ECO:0000313" key="2">
    <source>
        <dbReference type="EMBL" id="TFH79727.1"/>
    </source>
</evidence>
<dbReference type="SUPFAM" id="SSF56436">
    <property type="entry name" value="C-type lectin-like"/>
    <property type="match status" value="1"/>
</dbReference>
<sequence length="442" mass="49494">MLMFFAACSSDNQIFPEEIPTVETPSDPAEDENEGEVVVPTEQSASTIVSLENVAKKGLGGIKLNFTMSGITKIELESVDGYQIAGNLSGDKESIITFSAPEGETLTPGKDYYIITFPCDLYGGYRLSIYKGRDVAAYFGVHQKIQAVEFITPLDLVESELEFADIDAPFVEDERPNLDALTKSMLVAYQQNPTDENQQALMEQMGVKYDKVVARKKAKLRQLEREAKTPDLVAEMQDIVDELVENRDIRLEQQFWRLVDPRVDDNPNDQWLVLRGSSAKNAYVAYAPVTNKEYAMYDTGFTYPQGQENYPVVNISYSEAMTYCEWLGSKDELHAYRLPTEEEWILAAGHMPKDVKMNSDYVEKGLTAVDAYAETTGACGGIDFWGNSWEWTSTQNTAGLYIVKGGSWDSSRDACRSEYSDDVRDASGKYANVGFRVVRVDL</sequence>
<dbReference type="Pfam" id="PF03781">
    <property type="entry name" value="FGE-sulfatase"/>
    <property type="match status" value="1"/>
</dbReference>
<evidence type="ECO:0000313" key="3">
    <source>
        <dbReference type="Proteomes" id="UP000297872"/>
    </source>
</evidence>
<name>A0A4Y8VH33_9BACT</name>
<dbReference type="PANTHER" id="PTHR23150:SF19">
    <property type="entry name" value="FORMYLGLYCINE-GENERATING ENZYME"/>
    <property type="match status" value="1"/>
</dbReference>
<evidence type="ECO:0000259" key="1">
    <source>
        <dbReference type="Pfam" id="PF03781"/>
    </source>
</evidence>
<dbReference type="OrthoDB" id="9768004at2"/>
<accession>A0A4Y8VH33</accession>
<feature type="domain" description="Sulfatase-modifying factor enzyme-like" evidence="1">
    <location>
        <begin position="303"/>
        <end position="439"/>
    </location>
</feature>
<dbReference type="Proteomes" id="UP000297872">
    <property type="component" value="Unassembled WGS sequence"/>
</dbReference>
<protein>
    <recommendedName>
        <fullName evidence="1">Sulfatase-modifying factor enzyme-like domain-containing protein</fullName>
    </recommendedName>
</protein>
<dbReference type="GO" id="GO:0120147">
    <property type="term" value="F:formylglycine-generating oxidase activity"/>
    <property type="evidence" value="ECO:0007669"/>
    <property type="project" value="TreeGrafter"/>
</dbReference>
<keyword evidence="3" id="KW-1185">Reference proteome</keyword>
<comment type="caution">
    <text evidence="2">The sequence shown here is derived from an EMBL/GenBank/DDBJ whole genome shotgun (WGS) entry which is preliminary data.</text>
</comment>
<reference evidence="2 3" key="1">
    <citation type="submission" date="2019-02" db="EMBL/GenBank/DDBJ databases">
        <title>Draft Genome Sequence of the Prevotella sp. BCRC 81118, Isolated from Human Feces.</title>
        <authorList>
            <person name="Huang C.-H."/>
        </authorList>
    </citation>
    <scope>NUCLEOTIDE SEQUENCE [LARGE SCALE GENOMIC DNA]</scope>
    <source>
        <strain evidence="2 3">BCRC 81118</strain>
    </source>
</reference>
<dbReference type="EMBL" id="SGVY01000023">
    <property type="protein sequence ID" value="TFH79727.1"/>
    <property type="molecule type" value="Genomic_DNA"/>
</dbReference>